<dbReference type="SUPFAM" id="SSF82199">
    <property type="entry name" value="SET domain"/>
    <property type="match status" value="1"/>
</dbReference>
<keyword evidence="3" id="KW-1185">Reference proteome</keyword>
<organism evidence="2 3">
    <name type="scientific">Tetradesmus obliquus</name>
    <name type="common">Green alga</name>
    <name type="synonym">Acutodesmus obliquus</name>
    <dbReference type="NCBI Taxonomy" id="3088"/>
    <lineage>
        <taxon>Eukaryota</taxon>
        <taxon>Viridiplantae</taxon>
        <taxon>Chlorophyta</taxon>
        <taxon>core chlorophytes</taxon>
        <taxon>Chlorophyceae</taxon>
        <taxon>CS clade</taxon>
        <taxon>Sphaeropleales</taxon>
        <taxon>Scenedesmaceae</taxon>
        <taxon>Tetradesmus</taxon>
    </lineage>
</organism>
<proteinExistence type="predicted"/>
<name>A0A383V998_TETOB</name>
<evidence type="ECO:0000313" key="3">
    <source>
        <dbReference type="Proteomes" id="UP000256970"/>
    </source>
</evidence>
<sequence>MSAVQLSCPPLPALRTGHRRAAIRCQAVTTADKHSTASAVLGWATCKDLRYEQQPVQVQQHPQYGRCLVAVQDIAADEVLLSVPTDRVFASQAADDLQMHWAAEMGLRLLQERHAHRHSSSSSSSSSGGFWGTWVDSLPASVVTPVEFTAAEVQQLVMPSAVQAVLNMRACLEDCYCEMEQQLQQIDCGWQDFLWAVQVLHSRCFFEPTSQRHLAVPGIDMCNHSSTAPNASVRMLHSPGACQGLAALEEVAPAVAAAACGSYFQLLAGPEGIAAGQQVCISYGSWPAEPFLLLFGFVPQPNPFDCITLFSSMQHMADCYLACCAAALQAADGSSSDGAQQCGGATTAAQQLLQSPAFSAEFKQQVERIEQKLLQQQEAAGGAAGGPGGFHDLIVNASGVDGRLSAALSGMHEAVAAAAAAVPQSAGGISSRSAGVLQDGAAVGAVAAAVQQLQLPLGVVLLHRLQQVTGEIEQKSSSSSSSSASSVLPQACTAAGGDDVEDSSCYEASAAHTELIQQYCSSKAALARQLIVQYGVSASA</sequence>
<dbReference type="Proteomes" id="UP000256970">
    <property type="component" value="Unassembled WGS sequence"/>
</dbReference>
<dbReference type="InterPro" id="IPR001214">
    <property type="entry name" value="SET_dom"/>
</dbReference>
<dbReference type="EMBL" id="FNXT01000129">
    <property type="protein sequence ID" value="SZX61174.1"/>
    <property type="molecule type" value="Genomic_DNA"/>
</dbReference>
<evidence type="ECO:0000313" key="2">
    <source>
        <dbReference type="EMBL" id="SZX61174.1"/>
    </source>
</evidence>
<dbReference type="AlphaFoldDB" id="A0A383V998"/>
<feature type="domain" description="SET" evidence="1">
    <location>
        <begin position="54"/>
        <end position="284"/>
    </location>
</feature>
<dbReference type="GO" id="GO:0016279">
    <property type="term" value="F:protein-lysine N-methyltransferase activity"/>
    <property type="evidence" value="ECO:0007669"/>
    <property type="project" value="TreeGrafter"/>
</dbReference>
<dbReference type="Gene3D" id="3.90.1410.10">
    <property type="entry name" value="set domain protein methyltransferase, domain 1"/>
    <property type="match status" value="1"/>
</dbReference>
<dbReference type="InterPro" id="IPR046341">
    <property type="entry name" value="SET_dom_sf"/>
</dbReference>
<dbReference type="PROSITE" id="PS50280">
    <property type="entry name" value="SET"/>
    <property type="match status" value="1"/>
</dbReference>
<dbReference type="PANTHER" id="PTHR13271">
    <property type="entry name" value="UNCHARACTERIZED PUTATIVE METHYLTRANSFERASE"/>
    <property type="match status" value="1"/>
</dbReference>
<accession>A0A383V998</accession>
<dbReference type="PANTHER" id="PTHR13271:SF140">
    <property type="entry name" value="SET DOMAIN-CONTAINING PROTEIN"/>
    <property type="match status" value="1"/>
</dbReference>
<dbReference type="InterPro" id="IPR050600">
    <property type="entry name" value="SETD3_SETD6_MTase"/>
</dbReference>
<dbReference type="CDD" id="cd10527">
    <property type="entry name" value="SET_LSMT"/>
    <property type="match status" value="1"/>
</dbReference>
<dbReference type="STRING" id="3088.A0A383V998"/>
<evidence type="ECO:0000259" key="1">
    <source>
        <dbReference type="PROSITE" id="PS50280"/>
    </source>
</evidence>
<protein>
    <recommendedName>
        <fullName evidence="1">SET domain-containing protein</fullName>
    </recommendedName>
</protein>
<reference evidence="2 3" key="1">
    <citation type="submission" date="2016-10" db="EMBL/GenBank/DDBJ databases">
        <authorList>
            <person name="Cai Z."/>
        </authorList>
    </citation>
    <scope>NUCLEOTIDE SEQUENCE [LARGE SCALE GENOMIC DNA]</scope>
</reference>
<gene>
    <name evidence="2" type="ORF">BQ4739_LOCUS1696</name>
</gene>